<keyword evidence="5" id="KW-1185">Reference proteome</keyword>
<dbReference type="Proteomes" id="UP000282311">
    <property type="component" value="Unassembled WGS sequence"/>
</dbReference>
<dbReference type="Gene3D" id="3.90.245.10">
    <property type="entry name" value="Ribonucleoside hydrolase-like"/>
    <property type="match status" value="1"/>
</dbReference>
<dbReference type="InterPro" id="IPR036452">
    <property type="entry name" value="Ribo_hydro-like"/>
</dbReference>
<name>A0A3B0BJS4_9BACL</name>
<sequence length="307" mass="33544">MRKVIIDADTGIDDALALLLAVKSGKLDILGVTTVCGNVPLELATANTLKVLKLLGKENDIPVIRGAALPLLRQPRHETGVHGARGLGGALEEMEPGEAAEGYAPDFIIEQARKHKGELTLILMTPLTNMALALRKEPELASWVKELIIMGGVVSGPGNLTPVAEYNIFADPEAAKLVFHSGIPITLVGLDVTRKALLHESHVRELEGTEIGEFVQTCTSHYIERYSRVNGVRACALHDPLAVGVAIDRSIVQTRKLFVDVETRSELCDGQTVCDFQNRLNRTPNVDVCLQVDERKFLDMFVHHLKQ</sequence>
<dbReference type="CDD" id="cd02650">
    <property type="entry name" value="nuc_hydro_CaPnhB"/>
    <property type="match status" value="1"/>
</dbReference>
<comment type="caution">
    <text evidence="4">The sequence shown here is derived from an EMBL/GenBank/DDBJ whole genome shotgun (WGS) entry which is preliminary data.</text>
</comment>
<keyword evidence="2" id="KW-0326">Glycosidase</keyword>
<dbReference type="GO" id="GO:0005829">
    <property type="term" value="C:cytosol"/>
    <property type="evidence" value="ECO:0007669"/>
    <property type="project" value="TreeGrafter"/>
</dbReference>
<keyword evidence="1 4" id="KW-0378">Hydrolase</keyword>
<evidence type="ECO:0000259" key="3">
    <source>
        <dbReference type="Pfam" id="PF01156"/>
    </source>
</evidence>
<evidence type="ECO:0000256" key="2">
    <source>
        <dbReference type="ARBA" id="ARBA00023295"/>
    </source>
</evidence>
<dbReference type="Pfam" id="PF01156">
    <property type="entry name" value="IU_nuc_hydro"/>
    <property type="match status" value="1"/>
</dbReference>
<dbReference type="GO" id="GO:0008477">
    <property type="term" value="F:purine nucleosidase activity"/>
    <property type="evidence" value="ECO:0007669"/>
    <property type="project" value="TreeGrafter"/>
</dbReference>
<reference evidence="4 5" key="1">
    <citation type="journal article" date="2007" name="Int. J. Syst. Evol. Microbiol.">
        <title>Paenibacillus ginsengarvi sp. nov., isolated from soil from ginseng cultivation.</title>
        <authorList>
            <person name="Yoon M.H."/>
            <person name="Ten L.N."/>
            <person name="Im W.T."/>
        </authorList>
    </citation>
    <scope>NUCLEOTIDE SEQUENCE [LARGE SCALE GENOMIC DNA]</scope>
    <source>
        <strain evidence="4 5">KCTC 13059</strain>
    </source>
</reference>
<dbReference type="EMBL" id="RBAH01000025">
    <property type="protein sequence ID" value="RKN74155.1"/>
    <property type="molecule type" value="Genomic_DNA"/>
</dbReference>
<dbReference type="PANTHER" id="PTHR12304">
    <property type="entry name" value="INOSINE-URIDINE PREFERRING NUCLEOSIDE HYDROLASE"/>
    <property type="match status" value="1"/>
</dbReference>
<organism evidence="4 5">
    <name type="scientific">Paenibacillus ginsengarvi</name>
    <dbReference type="NCBI Taxonomy" id="400777"/>
    <lineage>
        <taxon>Bacteria</taxon>
        <taxon>Bacillati</taxon>
        <taxon>Bacillota</taxon>
        <taxon>Bacilli</taxon>
        <taxon>Bacillales</taxon>
        <taxon>Paenibacillaceae</taxon>
        <taxon>Paenibacillus</taxon>
    </lineage>
</organism>
<dbReference type="PANTHER" id="PTHR12304:SF4">
    <property type="entry name" value="URIDINE NUCLEOSIDASE"/>
    <property type="match status" value="1"/>
</dbReference>
<evidence type="ECO:0000256" key="1">
    <source>
        <dbReference type="ARBA" id="ARBA00022801"/>
    </source>
</evidence>
<dbReference type="RefSeq" id="WP_120750425.1">
    <property type="nucleotide sequence ID" value="NZ_RBAH01000025.1"/>
</dbReference>
<proteinExistence type="predicted"/>
<dbReference type="InterPro" id="IPR023186">
    <property type="entry name" value="IUNH"/>
</dbReference>
<feature type="domain" description="Inosine/uridine-preferring nucleoside hydrolase" evidence="3">
    <location>
        <begin position="4"/>
        <end position="299"/>
    </location>
</feature>
<dbReference type="AlphaFoldDB" id="A0A3B0BJS4"/>
<evidence type="ECO:0000313" key="4">
    <source>
        <dbReference type="EMBL" id="RKN74155.1"/>
    </source>
</evidence>
<accession>A0A3B0BJS4</accession>
<dbReference type="OrthoDB" id="9797882at2"/>
<dbReference type="GO" id="GO:0006152">
    <property type="term" value="P:purine nucleoside catabolic process"/>
    <property type="evidence" value="ECO:0007669"/>
    <property type="project" value="TreeGrafter"/>
</dbReference>
<dbReference type="SUPFAM" id="SSF53590">
    <property type="entry name" value="Nucleoside hydrolase"/>
    <property type="match status" value="1"/>
</dbReference>
<evidence type="ECO:0000313" key="5">
    <source>
        <dbReference type="Proteomes" id="UP000282311"/>
    </source>
</evidence>
<protein>
    <submittedName>
        <fullName evidence="4">Nucleoside hydrolase</fullName>
    </submittedName>
</protein>
<dbReference type="InterPro" id="IPR001910">
    <property type="entry name" value="Inosine/uridine_hydrolase_dom"/>
</dbReference>
<gene>
    <name evidence="4" type="ORF">D7M11_27280</name>
</gene>